<feature type="compositionally biased region" description="Polar residues" evidence="1">
    <location>
        <begin position="281"/>
        <end position="294"/>
    </location>
</feature>
<feature type="compositionally biased region" description="Polar residues" evidence="1">
    <location>
        <begin position="527"/>
        <end position="543"/>
    </location>
</feature>
<feature type="compositionally biased region" description="Polar residues" evidence="1">
    <location>
        <begin position="353"/>
        <end position="363"/>
    </location>
</feature>
<feature type="compositionally biased region" description="Acidic residues" evidence="1">
    <location>
        <begin position="510"/>
        <end position="522"/>
    </location>
</feature>
<evidence type="ECO:0000256" key="1">
    <source>
        <dbReference type="SAM" id="MobiDB-lite"/>
    </source>
</evidence>
<feature type="compositionally biased region" description="Basic and acidic residues" evidence="1">
    <location>
        <begin position="562"/>
        <end position="573"/>
    </location>
</feature>
<evidence type="ECO:0000313" key="2">
    <source>
        <dbReference type="EMBL" id="KAF9783523.1"/>
    </source>
</evidence>
<dbReference type="AlphaFoldDB" id="A0A9P6L510"/>
<dbReference type="Proteomes" id="UP000736335">
    <property type="component" value="Unassembled WGS sequence"/>
</dbReference>
<evidence type="ECO:0000313" key="4">
    <source>
        <dbReference type="Proteomes" id="UP000736335"/>
    </source>
</evidence>
<feature type="compositionally biased region" description="Acidic residues" evidence="1">
    <location>
        <begin position="247"/>
        <end position="258"/>
    </location>
</feature>
<accession>A0A9P6L510</accession>
<sequence length="609" mass="65862">MGIYLELSKGYGHSQPGPFFSAPTYDPSAQYFREECVRLRHDKEQLSVLVQSLSAYRDSDGKKLDRLSEQVVALASSFAQFSKDASSALEDLKLNRSGSNSIFTHSNPLDCLEYKGFEALPYWFRGPWFDAKHGKVAVETEEAVLVLFCEDKNGAIQPKSEIKAVRSFMKAYFEFLWDKRKAPTCWGNAPLHLRVDFVRKMEEEFGWLRYCHRHWKAEQLFMNYYPQWYKTKVKPRKSTKRKAHPGDDDDDDDVEEDPNGSKRARVVEPEPTPLPVRPVSTGVSTTRGRNNPDPSGSRHARVEEPAPTPPPTQPVATGVSTTRKRNNPLSGVRVLMSPSVLSTATDSAPGVGDSSSPALSAGTSHSSPSPIPSAISKATETAPGVGGSSSDQSPPLMAGTPTSSTPSPSGIPPPIEPAPAGRPRPRQVTQISAPASAPAHSSPLATAPVLAPGSTQAGPSLDDEDDSLAENDGSLADEHDSLDRTNSPPPANILSRPPVTSTNIPGPGPQDDDEIDELDDSPGDTAPASTSNPSRALETSQAPASGRSAGGETSKAKPKKITGKDICYDDWKKKNPKGSKKSHETGYWKNLSKEQKQPYFDRAKALASN</sequence>
<feature type="compositionally biased region" description="Basic and acidic residues" evidence="1">
    <location>
        <begin position="581"/>
        <end position="590"/>
    </location>
</feature>
<comment type="caution">
    <text evidence="3">The sequence shown here is derived from an EMBL/GenBank/DDBJ whole genome shotgun (WGS) entry which is preliminary data.</text>
</comment>
<name>A0A9P6L510_9AGAM</name>
<gene>
    <name evidence="2" type="ORF">BJ322DRAFT_1157244</name>
    <name evidence="3" type="ORF">BJ322DRAFT_1157251</name>
</gene>
<feature type="compositionally biased region" description="Low complexity" evidence="1">
    <location>
        <begin position="364"/>
        <end position="376"/>
    </location>
</feature>
<reference evidence="3" key="1">
    <citation type="journal article" date="2020" name="Nat. Commun.">
        <title>Large-scale genome sequencing of mycorrhizal fungi provides insights into the early evolution of symbiotic traits.</title>
        <authorList>
            <person name="Miyauchi S."/>
            <person name="Kiss E."/>
            <person name="Kuo A."/>
            <person name="Drula E."/>
            <person name="Kohler A."/>
            <person name="Sanchez-Garcia M."/>
            <person name="Morin E."/>
            <person name="Andreopoulos B."/>
            <person name="Barry K.W."/>
            <person name="Bonito G."/>
            <person name="Buee M."/>
            <person name="Carver A."/>
            <person name="Chen C."/>
            <person name="Cichocki N."/>
            <person name="Clum A."/>
            <person name="Culley D."/>
            <person name="Crous P.W."/>
            <person name="Fauchery L."/>
            <person name="Girlanda M."/>
            <person name="Hayes R.D."/>
            <person name="Keri Z."/>
            <person name="LaButti K."/>
            <person name="Lipzen A."/>
            <person name="Lombard V."/>
            <person name="Magnuson J."/>
            <person name="Maillard F."/>
            <person name="Murat C."/>
            <person name="Nolan M."/>
            <person name="Ohm R.A."/>
            <person name="Pangilinan J."/>
            <person name="Pereira M.F."/>
            <person name="Perotto S."/>
            <person name="Peter M."/>
            <person name="Pfister S."/>
            <person name="Riley R."/>
            <person name="Sitrit Y."/>
            <person name="Stielow J.B."/>
            <person name="Szollosi G."/>
            <person name="Zifcakova L."/>
            <person name="Stursova M."/>
            <person name="Spatafora J.W."/>
            <person name="Tedersoo L."/>
            <person name="Vaario L.M."/>
            <person name="Yamada A."/>
            <person name="Yan M."/>
            <person name="Wang P."/>
            <person name="Xu J."/>
            <person name="Bruns T."/>
            <person name="Baldrian P."/>
            <person name="Vilgalys R."/>
            <person name="Dunand C."/>
            <person name="Henrissat B."/>
            <person name="Grigoriev I.V."/>
            <person name="Hibbett D."/>
            <person name="Nagy L.G."/>
            <person name="Martin F.M."/>
        </authorList>
    </citation>
    <scope>NUCLEOTIDE SEQUENCE</scope>
    <source>
        <strain evidence="3">UH-Tt-Lm1</strain>
    </source>
</reference>
<dbReference type="OrthoDB" id="3235325at2759"/>
<feature type="region of interest" description="Disordered" evidence="1">
    <location>
        <begin position="235"/>
        <end position="590"/>
    </location>
</feature>
<proteinExistence type="predicted"/>
<evidence type="ECO:0000313" key="3">
    <source>
        <dbReference type="EMBL" id="KAF9783527.1"/>
    </source>
</evidence>
<protein>
    <submittedName>
        <fullName evidence="3">Uncharacterized protein</fullName>
    </submittedName>
</protein>
<feature type="compositionally biased region" description="Low complexity" evidence="1">
    <location>
        <begin position="432"/>
        <end position="448"/>
    </location>
</feature>
<feature type="compositionally biased region" description="Low complexity" evidence="1">
    <location>
        <begin position="398"/>
        <end position="408"/>
    </location>
</feature>
<reference evidence="3" key="2">
    <citation type="submission" date="2020-11" db="EMBL/GenBank/DDBJ databases">
        <authorList>
            <consortium name="DOE Joint Genome Institute"/>
            <person name="Kuo A."/>
            <person name="Miyauchi S."/>
            <person name="Kiss E."/>
            <person name="Drula E."/>
            <person name="Kohler A."/>
            <person name="Sanchez-Garcia M."/>
            <person name="Andreopoulos B."/>
            <person name="Barry K.W."/>
            <person name="Bonito G."/>
            <person name="Buee M."/>
            <person name="Carver A."/>
            <person name="Chen C."/>
            <person name="Cichocki N."/>
            <person name="Clum A."/>
            <person name="Culley D."/>
            <person name="Crous P.W."/>
            <person name="Fauchery L."/>
            <person name="Girlanda M."/>
            <person name="Hayes R."/>
            <person name="Keri Z."/>
            <person name="Labutti K."/>
            <person name="Lipzen A."/>
            <person name="Lombard V."/>
            <person name="Magnuson J."/>
            <person name="Maillard F."/>
            <person name="Morin E."/>
            <person name="Murat C."/>
            <person name="Nolan M."/>
            <person name="Ohm R."/>
            <person name="Pangilinan J."/>
            <person name="Pereira M."/>
            <person name="Perotto S."/>
            <person name="Peter M."/>
            <person name="Riley R."/>
            <person name="Sitrit Y."/>
            <person name="Stielow B."/>
            <person name="Szollosi G."/>
            <person name="Zifcakova L."/>
            <person name="Stursova M."/>
            <person name="Spatafora J.W."/>
            <person name="Tedersoo L."/>
            <person name="Vaario L.-M."/>
            <person name="Yamada A."/>
            <person name="Yan M."/>
            <person name="Wang P."/>
            <person name="Xu J."/>
            <person name="Bruns T."/>
            <person name="Baldrian P."/>
            <person name="Vilgalys R."/>
            <person name="Henrissat B."/>
            <person name="Grigoriev I.V."/>
            <person name="Hibbett D."/>
            <person name="Nagy L.G."/>
            <person name="Martin F.M."/>
        </authorList>
    </citation>
    <scope>NUCLEOTIDE SEQUENCE</scope>
    <source>
        <strain evidence="3">UH-Tt-Lm1</strain>
    </source>
</reference>
<feature type="compositionally biased region" description="Pro residues" evidence="1">
    <location>
        <begin position="409"/>
        <end position="422"/>
    </location>
</feature>
<organism evidence="3 4">
    <name type="scientific">Thelephora terrestris</name>
    <dbReference type="NCBI Taxonomy" id="56493"/>
    <lineage>
        <taxon>Eukaryota</taxon>
        <taxon>Fungi</taxon>
        <taxon>Dikarya</taxon>
        <taxon>Basidiomycota</taxon>
        <taxon>Agaricomycotina</taxon>
        <taxon>Agaricomycetes</taxon>
        <taxon>Thelephorales</taxon>
        <taxon>Thelephoraceae</taxon>
        <taxon>Thelephora</taxon>
    </lineage>
</organism>
<dbReference type="EMBL" id="WIUZ02000010">
    <property type="protein sequence ID" value="KAF9783523.1"/>
    <property type="molecule type" value="Genomic_DNA"/>
</dbReference>
<keyword evidence="4" id="KW-1185">Reference proteome</keyword>
<dbReference type="EMBL" id="WIUZ02000010">
    <property type="protein sequence ID" value="KAF9783527.1"/>
    <property type="molecule type" value="Genomic_DNA"/>
</dbReference>